<dbReference type="SMART" id="SM00220">
    <property type="entry name" value="S_TKc"/>
    <property type="match status" value="1"/>
</dbReference>
<dbReference type="FunFam" id="3.80.10.10:FF:000275">
    <property type="entry name" value="Leucine-rich repeat receptor-like protein kinase"/>
    <property type="match status" value="1"/>
</dbReference>
<dbReference type="PANTHER" id="PTHR27008">
    <property type="entry name" value="OS04G0122200 PROTEIN"/>
    <property type="match status" value="1"/>
</dbReference>
<dbReference type="InterPro" id="IPR011009">
    <property type="entry name" value="Kinase-like_dom_sf"/>
</dbReference>
<dbReference type="SUPFAM" id="SSF52058">
    <property type="entry name" value="L domain-like"/>
    <property type="match status" value="1"/>
</dbReference>
<dbReference type="InterPro" id="IPR008271">
    <property type="entry name" value="Ser/Thr_kinase_AS"/>
</dbReference>
<keyword evidence="9 15" id="KW-0547">Nucleotide-binding</keyword>
<dbReference type="GO" id="GO:0016020">
    <property type="term" value="C:membrane"/>
    <property type="evidence" value="ECO:0007669"/>
    <property type="project" value="UniProtKB-SubCell"/>
</dbReference>
<dbReference type="AlphaFoldDB" id="A0AAV8TKC8"/>
<keyword evidence="13 17" id="KW-0472">Membrane</keyword>
<comment type="subcellular location">
    <subcellularLocation>
        <location evidence="1">Membrane</location>
        <topology evidence="1">Single-pass type I membrane protein</topology>
    </subcellularLocation>
</comment>
<dbReference type="GO" id="GO:0004674">
    <property type="term" value="F:protein serine/threonine kinase activity"/>
    <property type="evidence" value="ECO:0007669"/>
    <property type="project" value="UniProtKB-KW"/>
</dbReference>
<evidence type="ECO:0000313" key="20">
    <source>
        <dbReference type="Proteomes" id="UP001159364"/>
    </source>
</evidence>
<dbReference type="Gene3D" id="3.80.10.10">
    <property type="entry name" value="Ribonuclease Inhibitor"/>
    <property type="match status" value="2"/>
</dbReference>
<dbReference type="PROSITE" id="PS50011">
    <property type="entry name" value="PROTEIN_KINASE_DOM"/>
    <property type="match status" value="1"/>
</dbReference>
<dbReference type="Proteomes" id="UP001159364">
    <property type="component" value="Linkage Group LG04"/>
</dbReference>
<dbReference type="Pfam" id="PF00560">
    <property type="entry name" value="LRR_1"/>
    <property type="match status" value="3"/>
</dbReference>
<gene>
    <name evidence="19" type="ORF">K2173_017379</name>
</gene>
<dbReference type="PROSITE" id="PS00107">
    <property type="entry name" value="PROTEIN_KINASE_ATP"/>
    <property type="match status" value="1"/>
</dbReference>
<dbReference type="SUPFAM" id="SSF56112">
    <property type="entry name" value="Protein kinase-like (PK-like)"/>
    <property type="match status" value="1"/>
</dbReference>
<keyword evidence="11 15" id="KW-0067">ATP-binding</keyword>
<evidence type="ECO:0000256" key="12">
    <source>
        <dbReference type="ARBA" id="ARBA00022989"/>
    </source>
</evidence>
<dbReference type="PANTHER" id="PTHR27008:SF497">
    <property type="entry name" value="OS11G0695000 PROTEIN"/>
    <property type="match status" value="1"/>
</dbReference>
<sequence>MSSVLAVVRSNFTDESSLLAFKAGLSLEPNNILVGNWSTAINFCNWFGVSCSKRRQRVTALELPSMGLRGTISPHIGNLSFLASLDLSDNGLHGNLPHELGNLARLKLLLLRENRLAGSIPPSLCGCKELRAISLVYNNFSGGIPKELGILSKLSELFLGGNNLGGTIPSSLGNMSNLWILVLAILVVFILFLIRIGRRKIQGSSPSLGLDNLEQPMISYHELVRATDSFSDANLLGVGSFGSVYRGTLSDGKVVAIKVLNLQLEGAFKSFDAECKVLRNVRHRNLVKVISSCSNPDLRALILQYMPNGSLEKWLYSHNYFLNLTNRVNILVDVAVALEYLHHGQPEAVVHCDLKPSNILLDQEMVAHVGDFGISKMLAQDKPTTLTATLGTLGYMAPVGCVLNQVA</sequence>
<evidence type="ECO:0000256" key="7">
    <source>
        <dbReference type="ARBA" id="ARBA00022729"/>
    </source>
</evidence>
<evidence type="ECO:0000256" key="5">
    <source>
        <dbReference type="ARBA" id="ARBA00022679"/>
    </source>
</evidence>
<evidence type="ECO:0000313" key="19">
    <source>
        <dbReference type="EMBL" id="KAJ8767335.1"/>
    </source>
</evidence>
<dbReference type="InterPro" id="IPR001611">
    <property type="entry name" value="Leu-rich_rpt"/>
</dbReference>
<name>A0AAV8TKC8_9ROSI</name>
<dbReference type="InterPro" id="IPR000719">
    <property type="entry name" value="Prot_kinase_dom"/>
</dbReference>
<dbReference type="FunFam" id="3.30.200.20:FF:000661">
    <property type="entry name" value="Serine-threonine protein kinase plant-type"/>
    <property type="match status" value="1"/>
</dbReference>
<evidence type="ECO:0000256" key="4">
    <source>
        <dbReference type="ARBA" id="ARBA00022614"/>
    </source>
</evidence>
<evidence type="ECO:0000256" key="1">
    <source>
        <dbReference type="ARBA" id="ARBA00004479"/>
    </source>
</evidence>
<evidence type="ECO:0000256" key="8">
    <source>
        <dbReference type="ARBA" id="ARBA00022737"/>
    </source>
</evidence>
<dbReference type="GO" id="GO:0005524">
    <property type="term" value="F:ATP binding"/>
    <property type="evidence" value="ECO:0007669"/>
    <property type="project" value="UniProtKB-UniRule"/>
</dbReference>
<evidence type="ECO:0000256" key="9">
    <source>
        <dbReference type="ARBA" id="ARBA00022741"/>
    </source>
</evidence>
<protein>
    <recommendedName>
        <fullName evidence="18">Protein kinase domain-containing protein</fullName>
    </recommendedName>
</protein>
<feature type="domain" description="Protein kinase" evidence="18">
    <location>
        <begin position="230"/>
        <end position="407"/>
    </location>
</feature>
<dbReference type="InterPro" id="IPR013210">
    <property type="entry name" value="LRR_N_plant-typ"/>
</dbReference>
<evidence type="ECO:0000256" key="10">
    <source>
        <dbReference type="ARBA" id="ARBA00022777"/>
    </source>
</evidence>
<dbReference type="Pfam" id="PF00069">
    <property type="entry name" value="Pkinase"/>
    <property type="match status" value="1"/>
</dbReference>
<keyword evidence="8" id="KW-0677">Repeat</keyword>
<keyword evidence="12 17" id="KW-1133">Transmembrane helix</keyword>
<evidence type="ECO:0000256" key="17">
    <source>
        <dbReference type="SAM" id="Phobius"/>
    </source>
</evidence>
<dbReference type="InterPro" id="IPR051809">
    <property type="entry name" value="Plant_receptor-like_S/T_kinase"/>
</dbReference>
<keyword evidence="10" id="KW-0418">Kinase</keyword>
<dbReference type="InterPro" id="IPR032675">
    <property type="entry name" value="LRR_dom_sf"/>
</dbReference>
<proteinExistence type="inferred from homology"/>
<accession>A0AAV8TKC8</accession>
<feature type="transmembrane region" description="Helical" evidence="17">
    <location>
        <begin position="178"/>
        <end position="197"/>
    </location>
</feature>
<keyword evidence="4" id="KW-0433">Leucine-rich repeat</keyword>
<feature type="binding site" evidence="15">
    <location>
        <position position="258"/>
    </location>
    <ligand>
        <name>ATP</name>
        <dbReference type="ChEBI" id="CHEBI:30616"/>
    </ligand>
</feature>
<evidence type="ECO:0000256" key="14">
    <source>
        <dbReference type="ARBA" id="ARBA00023180"/>
    </source>
</evidence>
<evidence type="ECO:0000256" key="2">
    <source>
        <dbReference type="ARBA" id="ARBA00008684"/>
    </source>
</evidence>
<keyword evidence="20" id="KW-1185">Reference proteome</keyword>
<dbReference type="PROSITE" id="PS00108">
    <property type="entry name" value="PROTEIN_KINASE_ST"/>
    <property type="match status" value="1"/>
</dbReference>
<keyword evidence="5" id="KW-0808">Transferase</keyword>
<evidence type="ECO:0000256" key="3">
    <source>
        <dbReference type="ARBA" id="ARBA00009592"/>
    </source>
</evidence>
<evidence type="ECO:0000256" key="15">
    <source>
        <dbReference type="PROSITE-ProRule" id="PRU10141"/>
    </source>
</evidence>
<keyword evidence="14" id="KW-0325">Glycoprotein</keyword>
<evidence type="ECO:0000256" key="6">
    <source>
        <dbReference type="ARBA" id="ARBA00022692"/>
    </source>
</evidence>
<evidence type="ECO:0000256" key="16">
    <source>
        <dbReference type="RuleBase" id="RU000304"/>
    </source>
</evidence>
<dbReference type="Gene3D" id="3.30.200.20">
    <property type="entry name" value="Phosphorylase Kinase, domain 1"/>
    <property type="match status" value="1"/>
</dbReference>
<comment type="similarity">
    <text evidence="3">Belongs to the RLP family.</text>
</comment>
<comment type="caution">
    <text evidence="19">The sequence shown here is derived from an EMBL/GenBank/DDBJ whole genome shotgun (WGS) entry which is preliminary data.</text>
</comment>
<dbReference type="InterPro" id="IPR017441">
    <property type="entry name" value="Protein_kinase_ATP_BS"/>
</dbReference>
<organism evidence="19 20">
    <name type="scientific">Erythroxylum novogranatense</name>
    <dbReference type="NCBI Taxonomy" id="1862640"/>
    <lineage>
        <taxon>Eukaryota</taxon>
        <taxon>Viridiplantae</taxon>
        <taxon>Streptophyta</taxon>
        <taxon>Embryophyta</taxon>
        <taxon>Tracheophyta</taxon>
        <taxon>Spermatophyta</taxon>
        <taxon>Magnoliopsida</taxon>
        <taxon>eudicotyledons</taxon>
        <taxon>Gunneridae</taxon>
        <taxon>Pentapetalae</taxon>
        <taxon>rosids</taxon>
        <taxon>fabids</taxon>
        <taxon>Malpighiales</taxon>
        <taxon>Erythroxylaceae</taxon>
        <taxon>Erythroxylum</taxon>
    </lineage>
</organism>
<dbReference type="EMBL" id="JAIWQS010000004">
    <property type="protein sequence ID" value="KAJ8767335.1"/>
    <property type="molecule type" value="Genomic_DNA"/>
</dbReference>
<evidence type="ECO:0000256" key="11">
    <source>
        <dbReference type="ARBA" id="ARBA00022840"/>
    </source>
</evidence>
<evidence type="ECO:0000256" key="13">
    <source>
        <dbReference type="ARBA" id="ARBA00023136"/>
    </source>
</evidence>
<evidence type="ECO:0000259" key="18">
    <source>
        <dbReference type="PROSITE" id="PS50011"/>
    </source>
</evidence>
<dbReference type="Pfam" id="PF08263">
    <property type="entry name" value="LRRNT_2"/>
    <property type="match status" value="1"/>
</dbReference>
<reference evidence="19 20" key="1">
    <citation type="submission" date="2021-09" db="EMBL/GenBank/DDBJ databases">
        <title>Genomic insights and catalytic innovation underlie evolution of tropane alkaloids biosynthesis.</title>
        <authorList>
            <person name="Wang Y.-J."/>
            <person name="Tian T."/>
            <person name="Huang J.-P."/>
            <person name="Huang S.-X."/>
        </authorList>
    </citation>
    <scope>NUCLEOTIDE SEQUENCE [LARGE SCALE GENOMIC DNA]</scope>
    <source>
        <strain evidence="19">KIB-2018</strain>
        <tissue evidence="19">Leaf</tissue>
    </source>
</reference>
<keyword evidence="6 17" id="KW-0812">Transmembrane</keyword>
<keyword evidence="16" id="KW-0723">Serine/threonine-protein kinase</keyword>
<comment type="similarity">
    <text evidence="2">Belongs to the protein kinase superfamily. Ser/Thr protein kinase family.</text>
</comment>
<dbReference type="Gene3D" id="1.10.510.10">
    <property type="entry name" value="Transferase(Phosphotransferase) domain 1"/>
    <property type="match status" value="1"/>
</dbReference>
<keyword evidence="7" id="KW-0732">Signal</keyword>